<sequence length="69" mass="7981">MKEKIIISMPDLAVLIDLLILYGQVRDHVEIENAGWGLKAFFIGEDEFLKKDLADWAEGQIQYRESEEV</sequence>
<dbReference type="EMBL" id="MT141679">
    <property type="protein sequence ID" value="QJA69124.1"/>
    <property type="molecule type" value="Genomic_DNA"/>
</dbReference>
<dbReference type="EMBL" id="MT144571">
    <property type="protein sequence ID" value="QJA55145.1"/>
    <property type="molecule type" value="Genomic_DNA"/>
</dbReference>
<protein>
    <submittedName>
        <fullName evidence="1">Uncharacterized protein</fullName>
    </submittedName>
</protein>
<dbReference type="AlphaFoldDB" id="A0A6H2A6H5"/>
<name>A0A6H2A6H5_9ZZZZ</name>
<evidence type="ECO:0000313" key="1">
    <source>
        <dbReference type="EMBL" id="QJA55145.1"/>
    </source>
</evidence>
<dbReference type="EMBL" id="MT143373">
    <property type="protein sequence ID" value="QJA96136.1"/>
    <property type="molecule type" value="Genomic_DNA"/>
</dbReference>
<evidence type="ECO:0000313" key="2">
    <source>
        <dbReference type="EMBL" id="QJA69124.1"/>
    </source>
</evidence>
<gene>
    <name evidence="2" type="ORF">MM415A05048_0008</name>
    <name evidence="3" type="ORF">MM415B04918_0013</name>
    <name evidence="1" type="ORF">TM448A07234_0010</name>
</gene>
<reference evidence="1" key="1">
    <citation type="submission" date="2020-03" db="EMBL/GenBank/DDBJ databases">
        <title>The deep terrestrial virosphere.</title>
        <authorList>
            <person name="Holmfeldt K."/>
            <person name="Nilsson E."/>
            <person name="Simone D."/>
            <person name="Lopez-Fernandez M."/>
            <person name="Wu X."/>
            <person name="de Brujin I."/>
            <person name="Lundin D."/>
            <person name="Andersson A."/>
            <person name="Bertilsson S."/>
            <person name="Dopson M."/>
        </authorList>
    </citation>
    <scope>NUCLEOTIDE SEQUENCE</scope>
    <source>
        <strain evidence="2">MM415A05048</strain>
        <strain evidence="3">MM415B04918</strain>
        <strain evidence="1">TM448A07234</strain>
    </source>
</reference>
<organism evidence="1">
    <name type="scientific">viral metagenome</name>
    <dbReference type="NCBI Taxonomy" id="1070528"/>
    <lineage>
        <taxon>unclassified sequences</taxon>
        <taxon>metagenomes</taxon>
        <taxon>organismal metagenomes</taxon>
    </lineage>
</organism>
<evidence type="ECO:0000313" key="3">
    <source>
        <dbReference type="EMBL" id="QJA96136.1"/>
    </source>
</evidence>
<accession>A0A6H2A6H5</accession>
<proteinExistence type="predicted"/>